<gene>
    <name evidence="1" type="ORF">SAMN05443667_105146</name>
</gene>
<keyword evidence="2" id="KW-1185">Reference proteome</keyword>
<reference evidence="2" key="1">
    <citation type="submission" date="2016-10" db="EMBL/GenBank/DDBJ databases">
        <authorList>
            <person name="Varghese N."/>
            <person name="Submissions S."/>
        </authorList>
    </citation>
    <scope>NUCLEOTIDE SEQUENCE [LARGE SCALE GENOMIC DNA]</scope>
    <source>
        <strain evidence="2">DSM 22376</strain>
    </source>
</reference>
<evidence type="ECO:0008006" key="3">
    <source>
        <dbReference type="Google" id="ProtNLM"/>
    </source>
</evidence>
<sequence length="138" mass="16042">MDSRDVFLKEFRGETIGSVSTQSSSEEMFQNEVLRPILKLQNDLFIASFTNYSAKYKGDFYAQTTEKKMATIENAIQKDIKYRNALKGMVIGLFTIEEYSFYIKNSSNLNKRMMNMLIERLKSQVQLFEADSSEKSRL</sequence>
<proteinExistence type="predicted"/>
<protein>
    <recommendedName>
        <fullName evidence="3">Glyoxalase</fullName>
    </recommendedName>
</protein>
<dbReference type="Proteomes" id="UP000198951">
    <property type="component" value="Unassembled WGS sequence"/>
</dbReference>
<name>A0A1H4BZH2_9FLAO</name>
<dbReference type="AlphaFoldDB" id="A0A1H4BZH2"/>
<dbReference type="RefSeq" id="WP_091088136.1">
    <property type="nucleotide sequence ID" value="NZ_FNRD01000005.1"/>
</dbReference>
<accession>A0A1H4BZH2</accession>
<organism evidence="1 2">
    <name type="scientific">Flavobacterium gillisiae</name>
    <dbReference type="NCBI Taxonomy" id="150146"/>
    <lineage>
        <taxon>Bacteria</taxon>
        <taxon>Pseudomonadati</taxon>
        <taxon>Bacteroidota</taxon>
        <taxon>Flavobacteriia</taxon>
        <taxon>Flavobacteriales</taxon>
        <taxon>Flavobacteriaceae</taxon>
        <taxon>Flavobacterium</taxon>
    </lineage>
</organism>
<dbReference type="EMBL" id="FNRD01000005">
    <property type="protein sequence ID" value="SEA53484.1"/>
    <property type="molecule type" value="Genomic_DNA"/>
</dbReference>
<dbReference type="STRING" id="150146.SAMN05443667_105146"/>
<evidence type="ECO:0000313" key="2">
    <source>
        <dbReference type="Proteomes" id="UP000198951"/>
    </source>
</evidence>
<dbReference type="OrthoDB" id="1271679at2"/>
<evidence type="ECO:0000313" key="1">
    <source>
        <dbReference type="EMBL" id="SEA53484.1"/>
    </source>
</evidence>